<dbReference type="EMBL" id="CM007363">
    <property type="protein sequence ID" value="OIW15351.1"/>
    <property type="molecule type" value="Genomic_DNA"/>
</dbReference>
<sequence length="86" mass="10308">MSTKPPRRGAVLGFQRRYWVPRRLIPTMGFQPTPCFKASATSKSLNFKFDSVMIYSTILKWYREEIRIMFFDNNLCRIRLLLFCCF</sequence>
<reference evidence="1 2" key="1">
    <citation type="journal article" date="2017" name="Plant Biotechnol. J.">
        <title>A comprehensive draft genome sequence for lupin (Lupinus angustifolius), an emerging health food: insights into plant-microbe interactions and legume evolution.</title>
        <authorList>
            <person name="Hane J.K."/>
            <person name="Ming Y."/>
            <person name="Kamphuis L.G."/>
            <person name="Nelson M.N."/>
            <person name="Garg G."/>
            <person name="Atkins C.A."/>
            <person name="Bayer P.E."/>
            <person name="Bravo A."/>
            <person name="Bringans S."/>
            <person name="Cannon S."/>
            <person name="Edwards D."/>
            <person name="Foley R."/>
            <person name="Gao L.L."/>
            <person name="Harrison M.J."/>
            <person name="Huang W."/>
            <person name="Hurgobin B."/>
            <person name="Li S."/>
            <person name="Liu C.W."/>
            <person name="McGrath A."/>
            <person name="Morahan G."/>
            <person name="Murray J."/>
            <person name="Weller J."/>
            <person name="Jian J."/>
            <person name="Singh K.B."/>
        </authorList>
    </citation>
    <scope>NUCLEOTIDE SEQUENCE [LARGE SCALE GENOMIC DNA]</scope>
    <source>
        <strain evidence="2">cv. Tanjil</strain>
        <tissue evidence="1">Whole plant</tissue>
    </source>
</reference>
<accession>A0A1J7HRC6</accession>
<dbReference type="Proteomes" id="UP000188354">
    <property type="component" value="Chromosome LG03"/>
</dbReference>
<protein>
    <submittedName>
        <fullName evidence="1">Uncharacterized protein</fullName>
    </submittedName>
</protein>
<proteinExistence type="predicted"/>
<dbReference type="Gramene" id="OIW15351">
    <property type="protein sequence ID" value="OIW15351"/>
    <property type="gene ID" value="TanjilG_26724"/>
</dbReference>
<evidence type="ECO:0000313" key="2">
    <source>
        <dbReference type="Proteomes" id="UP000188354"/>
    </source>
</evidence>
<name>A0A1J7HRC6_LUPAN</name>
<dbReference type="AlphaFoldDB" id="A0A1J7HRC6"/>
<organism evidence="1 2">
    <name type="scientific">Lupinus angustifolius</name>
    <name type="common">Narrow-leaved blue lupine</name>
    <dbReference type="NCBI Taxonomy" id="3871"/>
    <lineage>
        <taxon>Eukaryota</taxon>
        <taxon>Viridiplantae</taxon>
        <taxon>Streptophyta</taxon>
        <taxon>Embryophyta</taxon>
        <taxon>Tracheophyta</taxon>
        <taxon>Spermatophyta</taxon>
        <taxon>Magnoliopsida</taxon>
        <taxon>eudicotyledons</taxon>
        <taxon>Gunneridae</taxon>
        <taxon>Pentapetalae</taxon>
        <taxon>rosids</taxon>
        <taxon>fabids</taxon>
        <taxon>Fabales</taxon>
        <taxon>Fabaceae</taxon>
        <taxon>Papilionoideae</taxon>
        <taxon>50 kb inversion clade</taxon>
        <taxon>genistoids sensu lato</taxon>
        <taxon>core genistoids</taxon>
        <taxon>Genisteae</taxon>
        <taxon>Lupinus</taxon>
    </lineage>
</organism>
<gene>
    <name evidence="1" type="ORF">TanjilG_26724</name>
</gene>
<keyword evidence="2" id="KW-1185">Reference proteome</keyword>
<evidence type="ECO:0000313" key="1">
    <source>
        <dbReference type="EMBL" id="OIW15351.1"/>
    </source>
</evidence>